<keyword evidence="3" id="KW-1185">Reference proteome</keyword>
<dbReference type="AlphaFoldDB" id="A0A2P6V3W4"/>
<evidence type="ECO:0000313" key="3">
    <source>
        <dbReference type="Proteomes" id="UP000239649"/>
    </source>
</evidence>
<dbReference type="Proteomes" id="UP000239649">
    <property type="component" value="Unassembled WGS sequence"/>
</dbReference>
<accession>A0A2P6V3W4</accession>
<feature type="transmembrane region" description="Helical" evidence="1">
    <location>
        <begin position="46"/>
        <end position="62"/>
    </location>
</feature>
<dbReference type="EMBL" id="LHPF02000033">
    <property type="protein sequence ID" value="PSC68778.1"/>
    <property type="molecule type" value="Genomic_DNA"/>
</dbReference>
<evidence type="ECO:0000313" key="2">
    <source>
        <dbReference type="EMBL" id="PSC68778.1"/>
    </source>
</evidence>
<keyword evidence="1" id="KW-0812">Transmembrane</keyword>
<keyword evidence="1" id="KW-0472">Membrane</keyword>
<proteinExistence type="predicted"/>
<comment type="caution">
    <text evidence="2">The sequence shown here is derived from an EMBL/GenBank/DDBJ whole genome shotgun (WGS) entry which is preliminary data.</text>
</comment>
<feature type="transmembrane region" description="Helical" evidence="1">
    <location>
        <begin position="16"/>
        <end position="34"/>
    </location>
</feature>
<sequence>MATLARLSFAIDAGRHVAAGMLKAVAALAFWFGWTQVKAGRMTFEQVLGAYLAVFYAAFGAAQARRVHWWVRADTAKARCSPWSNGSTIHWMGGY</sequence>
<protein>
    <submittedName>
        <fullName evidence="2">Multidrug resistance 1</fullName>
    </submittedName>
</protein>
<evidence type="ECO:0000256" key="1">
    <source>
        <dbReference type="SAM" id="Phobius"/>
    </source>
</evidence>
<reference evidence="2 3" key="1">
    <citation type="journal article" date="2018" name="Plant J.">
        <title>Genome sequences of Chlorella sorokiniana UTEX 1602 and Micractinium conductrix SAG 241.80: implications to maltose excretion by a green alga.</title>
        <authorList>
            <person name="Arriola M.B."/>
            <person name="Velmurugan N."/>
            <person name="Zhang Y."/>
            <person name="Plunkett M.H."/>
            <person name="Hondzo H."/>
            <person name="Barney B.M."/>
        </authorList>
    </citation>
    <scope>NUCLEOTIDE SEQUENCE [LARGE SCALE GENOMIC DNA]</scope>
    <source>
        <strain evidence="2 3">SAG 241.80</strain>
    </source>
</reference>
<name>A0A2P6V3W4_9CHLO</name>
<gene>
    <name evidence="2" type="ORF">C2E20_7684</name>
</gene>
<organism evidence="2 3">
    <name type="scientific">Micractinium conductrix</name>
    <dbReference type="NCBI Taxonomy" id="554055"/>
    <lineage>
        <taxon>Eukaryota</taxon>
        <taxon>Viridiplantae</taxon>
        <taxon>Chlorophyta</taxon>
        <taxon>core chlorophytes</taxon>
        <taxon>Trebouxiophyceae</taxon>
        <taxon>Chlorellales</taxon>
        <taxon>Chlorellaceae</taxon>
        <taxon>Chlorella clade</taxon>
        <taxon>Micractinium</taxon>
    </lineage>
</organism>
<keyword evidence="1" id="KW-1133">Transmembrane helix</keyword>